<comment type="caution">
    <text evidence="1">The sequence shown here is derived from an EMBL/GenBank/DDBJ whole genome shotgun (WGS) entry which is preliminary data.</text>
</comment>
<proteinExistence type="predicted"/>
<reference evidence="1 2" key="1">
    <citation type="submission" date="2017-12" db="EMBL/GenBank/DDBJ databases">
        <title>Phylogenetic diversity of female urinary microbiome.</title>
        <authorList>
            <person name="Thomas-White K."/>
            <person name="Wolfe A.J."/>
        </authorList>
    </citation>
    <scope>NUCLEOTIDE SEQUENCE [LARGE SCALE GENOMIC DNA]</scope>
    <source>
        <strain evidence="1 2">UMB0112</strain>
    </source>
</reference>
<organism evidence="1 2">
    <name type="scientific">Campylobacter ureolyticus</name>
    <dbReference type="NCBI Taxonomy" id="827"/>
    <lineage>
        <taxon>Bacteria</taxon>
        <taxon>Pseudomonadati</taxon>
        <taxon>Campylobacterota</taxon>
        <taxon>Epsilonproteobacteria</taxon>
        <taxon>Campylobacterales</taxon>
        <taxon>Campylobacteraceae</taxon>
        <taxon>Campylobacter</taxon>
    </lineage>
</organism>
<evidence type="ECO:0000313" key="1">
    <source>
        <dbReference type="EMBL" id="PKZ28617.1"/>
    </source>
</evidence>
<gene>
    <name evidence="1" type="ORF">CYJ41_08135</name>
</gene>
<evidence type="ECO:0000313" key="2">
    <source>
        <dbReference type="Proteomes" id="UP000234639"/>
    </source>
</evidence>
<dbReference type="Proteomes" id="UP000234639">
    <property type="component" value="Unassembled WGS sequence"/>
</dbReference>
<accession>A0A2I1N8A7</accession>
<dbReference type="EMBL" id="PKHU01000017">
    <property type="protein sequence ID" value="PKZ28617.1"/>
    <property type="molecule type" value="Genomic_DNA"/>
</dbReference>
<name>A0A2I1N8A7_9BACT</name>
<sequence length="64" mass="7461">DVMNFEAIFKDSEGKDIFKLSIPRAKISKTPEFEDMDGIYVIEREFLALSDKGDDNFSLTYYKE</sequence>
<dbReference type="AlphaFoldDB" id="A0A2I1N8A7"/>
<feature type="non-terminal residue" evidence="1">
    <location>
        <position position="1"/>
    </location>
</feature>
<protein>
    <submittedName>
        <fullName evidence="1">Uncharacterized protein</fullName>
    </submittedName>
</protein>